<accession>X0XHB8</accession>
<dbReference type="SUPFAM" id="SSF46785">
    <property type="entry name" value="Winged helix' DNA-binding domain"/>
    <property type="match status" value="1"/>
</dbReference>
<dbReference type="GO" id="GO:0006355">
    <property type="term" value="P:regulation of DNA-templated transcription"/>
    <property type="evidence" value="ECO:0007669"/>
    <property type="project" value="InterPro"/>
</dbReference>
<reference evidence="2" key="1">
    <citation type="journal article" date="2014" name="Front. Microbiol.">
        <title>High frequency of phylogenetically diverse reductive dehalogenase-homologous genes in deep subseafloor sedimentary metagenomes.</title>
        <authorList>
            <person name="Kawai M."/>
            <person name="Futagami T."/>
            <person name="Toyoda A."/>
            <person name="Takaki Y."/>
            <person name="Nishi S."/>
            <person name="Hori S."/>
            <person name="Arai W."/>
            <person name="Tsubouchi T."/>
            <person name="Morono Y."/>
            <person name="Uchiyama I."/>
            <person name="Ito T."/>
            <person name="Fujiyama A."/>
            <person name="Inagaki F."/>
            <person name="Takami H."/>
        </authorList>
    </citation>
    <scope>NUCLEOTIDE SEQUENCE</scope>
    <source>
        <strain evidence="2">Expedition CK06-06</strain>
    </source>
</reference>
<organism evidence="2">
    <name type="scientific">marine sediment metagenome</name>
    <dbReference type="NCBI Taxonomy" id="412755"/>
    <lineage>
        <taxon>unclassified sequences</taxon>
        <taxon>metagenomes</taxon>
        <taxon>ecological metagenomes</taxon>
    </lineage>
</organism>
<proteinExistence type="predicted"/>
<dbReference type="InterPro" id="IPR036388">
    <property type="entry name" value="WH-like_DNA-bd_sf"/>
</dbReference>
<dbReference type="Pfam" id="PF02257">
    <property type="entry name" value="RFX_DNA_binding"/>
    <property type="match status" value="1"/>
</dbReference>
<dbReference type="InterPro" id="IPR036390">
    <property type="entry name" value="WH_DNA-bd_sf"/>
</dbReference>
<feature type="non-terminal residue" evidence="2">
    <location>
        <position position="1"/>
    </location>
</feature>
<dbReference type="Gene3D" id="3.40.50.300">
    <property type="entry name" value="P-loop containing nucleotide triphosphate hydrolases"/>
    <property type="match status" value="1"/>
</dbReference>
<dbReference type="Gene3D" id="1.10.10.10">
    <property type="entry name" value="Winged helix-like DNA-binding domain superfamily/Winged helix DNA-binding domain"/>
    <property type="match status" value="1"/>
</dbReference>
<dbReference type="AlphaFoldDB" id="X0XHB8"/>
<dbReference type="GO" id="GO:0003677">
    <property type="term" value="F:DNA binding"/>
    <property type="evidence" value="ECO:0007669"/>
    <property type="project" value="InterPro"/>
</dbReference>
<feature type="domain" description="RFX-type winged-helix" evidence="1">
    <location>
        <begin position="124"/>
        <end position="189"/>
    </location>
</feature>
<evidence type="ECO:0000313" key="2">
    <source>
        <dbReference type="EMBL" id="GAG42495.1"/>
    </source>
</evidence>
<gene>
    <name evidence="2" type="ORF">S01H1_81328</name>
</gene>
<sequence length="202" mass="23276">KTWVGKDKLDYERKYSTAFTARPTAKLMIACNSIPTFTDKSMGTWRRLKIVPFGRVDTSVVDTELDEKLEAELPGILNWAIAGLKDLRENKGFVVPDKSLELWERQKEESNPAGMFLRESYFWEPQDMFGVSPIAIYRTYRKWCTAKGYNPMSDRNFGKEIRRAFPNVAKQRLGTGTSRHYAYPGLRLKPGAEVRTILGHKF</sequence>
<evidence type="ECO:0000259" key="1">
    <source>
        <dbReference type="Pfam" id="PF02257"/>
    </source>
</evidence>
<dbReference type="InterPro" id="IPR027417">
    <property type="entry name" value="P-loop_NTPase"/>
</dbReference>
<protein>
    <recommendedName>
        <fullName evidence="1">RFX-type winged-helix domain-containing protein</fullName>
    </recommendedName>
</protein>
<dbReference type="EMBL" id="BARS01055024">
    <property type="protein sequence ID" value="GAG42495.1"/>
    <property type="molecule type" value="Genomic_DNA"/>
</dbReference>
<dbReference type="InterPro" id="IPR003150">
    <property type="entry name" value="DNA-bd_RFX"/>
</dbReference>
<name>X0XHB8_9ZZZZ</name>
<comment type="caution">
    <text evidence="2">The sequence shown here is derived from an EMBL/GenBank/DDBJ whole genome shotgun (WGS) entry which is preliminary data.</text>
</comment>